<proteinExistence type="predicted"/>
<dbReference type="EMBL" id="WIBF01000001">
    <property type="protein sequence ID" value="MQQ06960.1"/>
    <property type="molecule type" value="Genomic_DNA"/>
</dbReference>
<accession>A0A843Y732</accession>
<dbReference type="AlphaFoldDB" id="A0A843Y732"/>
<dbReference type="Proteomes" id="UP000444174">
    <property type="component" value="Unassembled WGS sequence"/>
</dbReference>
<name>A0A843Y732_9RHOB</name>
<sequence>MRCPILPGDVSAVARALLLVGADSRRGLCRQIFAGAALAFQHVEDHRRLHPVWGDGTLNAAARRFPLAPEPGFEDRDYAAATQMVLAVLMDGNLRSDCGPRTAST</sequence>
<evidence type="ECO:0000313" key="2">
    <source>
        <dbReference type="EMBL" id="MQQ06960.1"/>
    </source>
</evidence>
<protein>
    <recommendedName>
        <fullName evidence="1">DUF7742 domain-containing protein</fullName>
    </recommendedName>
</protein>
<organism evidence="2 3">
    <name type="scientific">Tritonibacter litoralis</name>
    <dbReference type="NCBI Taxonomy" id="2662264"/>
    <lineage>
        <taxon>Bacteria</taxon>
        <taxon>Pseudomonadati</taxon>
        <taxon>Pseudomonadota</taxon>
        <taxon>Alphaproteobacteria</taxon>
        <taxon>Rhodobacterales</taxon>
        <taxon>Paracoccaceae</taxon>
        <taxon>Tritonibacter</taxon>
    </lineage>
</organism>
<feature type="domain" description="DUF7742" evidence="1">
    <location>
        <begin position="4"/>
        <end position="89"/>
    </location>
</feature>
<dbReference type="InterPro" id="IPR056644">
    <property type="entry name" value="DUF7742"/>
</dbReference>
<keyword evidence="3" id="KW-1185">Reference proteome</keyword>
<evidence type="ECO:0000313" key="3">
    <source>
        <dbReference type="Proteomes" id="UP000444174"/>
    </source>
</evidence>
<evidence type="ECO:0000259" key="1">
    <source>
        <dbReference type="Pfam" id="PF24891"/>
    </source>
</evidence>
<gene>
    <name evidence="2" type="ORF">GFB49_00680</name>
</gene>
<reference evidence="2 3" key="1">
    <citation type="submission" date="2019-10" db="EMBL/GenBank/DDBJ databases">
        <title>Epibacterium sp. nov., isolated from seawater.</title>
        <authorList>
            <person name="Zhang X."/>
            <person name="Li N."/>
        </authorList>
    </citation>
    <scope>NUCLEOTIDE SEQUENCE [LARGE SCALE GENOMIC DNA]</scope>
    <source>
        <strain evidence="2 3">SM1979</strain>
    </source>
</reference>
<dbReference type="Pfam" id="PF24891">
    <property type="entry name" value="DUF7742"/>
    <property type="match status" value="1"/>
</dbReference>
<comment type="caution">
    <text evidence="2">The sequence shown here is derived from an EMBL/GenBank/DDBJ whole genome shotgun (WGS) entry which is preliminary data.</text>
</comment>